<dbReference type="AlphaFoldDB" id="A0A443JR25"/>
<dbReference type="InterPro" id="IPR007138">
    <property type="entry name" value="ABM_dom"/>
</dbReference>
<name>A0A443JR25_9RHOB</name>
<proteinExistence type="predicted"/>
<comment type="caution">
    <text evidence="2">The sequence shown here is derived from an EMBL/GenBank/DDBJ whole genome shotgun (WGS) entry which is preliminary data.</text>
</comment>
<dbReference type="Proteomes" id="UP000284476">
    <property type="component" value="Unassembled WGS sequence"/>
</dbReference>
<dbReference type="InterPro" id="IPR011008">
    <property type="entry name" value="Dimeric_a/b-barrel"/>
</dbReference>
<dbReference type="EMBL" id="SAUZ01000004">
    <property type="protein sequence ID" value="RWR22968.1"/>
    <property type="molecule type" value="Genomic_DNA"/>
</dbReference>
<sequence>MGARAAVCSDTPELLWYHSPEEQHMKQDVYWVCVFRIEPDTYHDFQKVVAPLVKATLREEGSLAYEYMISDDLSSVHILEHYKDSQAVIDHVTKVFSQFAEDFTNLATVESFTVYGSPNVAAREILDEFGAVYLLPFDGFTK</sequence>
<organism evidence="2 3">
    <name type="scientific">Paenirhodobacter populi</name>
    <dbReference type="NCBI Taxonomy" id="2306993"/>
    <lineage>
        <taxon>Bacteria</taxon>
        <taxon>Pseudomonadati</taxon>
        <taxon>Pseudomonadota</taxon>
        <taxon>Alphaproteobacteria</taxon>
        <taxon>Rhodobacterales</taxon>
        <taxon>Rhodobacter group</taxon>
        <taxon>Paenirhodobacter</taxon>
    </lineage>
</organism>
<evidence type="ECO:0000259" key="1">
    <source>
        <dbReference type="Pfam" id="PF03992"/>
    </source>
</evidence>
<accession>A0A443JR25</accession>
<dbReference type="SUPFAM" id="SSF54909">
    <property type="entry name" value="Dimeric alpha+beta barrel"/>
    <property type="match status" value="1"/>
</dbReference>
<gene>
    <name evidence="2" type="ORF">D2T30_04895</name>
</gene>
<feature type="domain" description="ABM" evidence="1">
    <location>
        <begin position="33"/>
        <end position="92"/>
    </location>
</feature>
<dbReference type="Pfam" id="PF03992">
    <property type="entry name" value="ABM"/>
    <property type="match status" value="1"/>
</dbReference>
<evidence type="ECO:0000313" key="2">
    <source>
        <dbReference type="EMBL" id="RWR22968.1"/>
    </source>
</evidence>
<reference evidence="2 3" key="1">
    <citation type="submission" date="2019-01" db="EMBL/GenBank/DDBJ databases">
        <title>Sinorhodobacter populi sp. nov. isolated from the symptomatic bark tissue of Populus euramericana canker.</title>
        <authorList>
            <person name="Xu G."/>
        </authorList>
    </citation>
    <scope>NUCLEOTIDE SEQUENCE [LARGE SCALE GENOMIC DNA]</scope>
    <source>
        <strain evidence="2 3">SK2B-1</strain>
    </source>
</reference>
<dbReference type="Gene3D" id="3.30.70.100">
    <property type="match status" value="1"/>
</dbReference>
<evidence type="ECO:0000313" key="3">
    <source>
        <dbReference type="Proteomes" id="UP000284476"/>
    </source>
</evidence>
<protein>
    <recommendedName>
        <fullName evidence="1">ABM domain-containing protein</fullName>
    </recommendedName>
</protein>